<evidence type="ECO:0000313" key="2">
    <source>
        <dbReference type="EMBL" id="GAU50207.1"/>
    </source>
</evidence>
<protein>
    <recommendedName>
        <fullName evidence="1">F-box domain-containing protein</fullName>
    </recommendedName>
</protein>
<keyword evidence="3" id="KW-1185">Reference proteome</keyword>
<dbReference type="PROSITE" id="PS50181">
    <property type="entry name" value="FBOX"/>
    <property type="match status" value="1"/>
</dbReference>
<gene>
    <name evidence="2" type="ORF">TSUD_376600</name>
</gene>
<dbReference type="PANTHER" id="PTHR32212">
    <property type="entry name" value="CYCLIN-LIKE F-BOX"/>
    <property type="match status" value="1"/>
</dbReference>
<organism evidence="2 3">
    <name type="scientific">Trifolium subterraneum</name>
    <name type="common">Subterranean clover</name>
    <dbReference type="NCBI Taxonomy" id="3900"/>
    <lineage>
        <taxon>Eukaryota</taxon>
        <taxon>Viridiplantae</taxon>
        <taxon>Streptophyta</taxon>
        <taxon>Embryophyta</taxon>
        <taxon>Tracheophyta</taxon>
        <taxon>Spermatophyta</taxon>
        <taxon>Magnoliopsida</taxon>
        <taxon>eudicotyledons</taxon>
        <taxon>Gunneridae</taxon>
        <taxon>Pentapetalae</taxon>
        <taxon>rosids</taxon>
        <taxon>fabids</taxon>
        <taxon>Fabales</taxon>
        <taxon>Fabaceae</taxon>
        <taxon>Papilionoideae</taxon>
        <taxon>50 kb inversion clade</taxon>
        <taxon>NPAAA clade</taxon>
        <taxon>Hologalegina</taxon>
        <taxon>IRL clade</taxon>
        <taxon>Trifolieae</taxon>
        <taxon>Trifolium</taxon>
    </lineage>
</organism>
<dbReference type="Proteomes" id="UP000242715">
    <property type="component" value="Unassembled WGS sequence"/>
</dbReference>
<accession>A0A2Z6PTM1</accession>
<evidence type="ECO:0000313" key="3">
    <source>
        <dbReference type="Proteomes" id="UP000242715"/>
    </source>
</evidence>
<sequence>MFNDLPDCILLHILSFLDTKRAVRTCILSTRWKDLWKHVPTLTLSCSNSYYVHWENLKCFSRFVSWILSKRDASTALHAVDFERRGLVDPNLLKRIVKYAVSHNVQRLQIHVKCEIQHFPSCFFSCYTLTSLDLYVGPRIYDQITLFPNSLKLPALTSLSLYQFAFPVDDNGRAKPFSTFNRLNSLFIDSCIVLDAQKLCISSATLANLTIQTKYRPVNFREIELSTPSLCTFAFNELFLNPMWMIPWLPPRDDPTVVSEPMVRRRIRPAPCIESLPDKGDQATRPVCSVATAVQV</sequence>
<dbReference type="SUPFAM" id="SSF81383">
    <property type="entry name" value="F-box domain"/>
    <property type="match status" value="1"/>
</dbReference>
<dbReference type="Gene3D" id="1.20.1280.50">
    <property type="match status" value="1"/>
</dbReference>
<name>A0A2Z6PTM1_TRISU</name>
<reference evidence="3" key="1">
    <citation type="journal article" date="2017" name="Front. Plant Sci.">
        <title>Climate Clever Clovers: New Paradigm to Reduce the Environmental Footprint of Ruminants by Breeding Low Methanogenic Forages Utilizing Haplotype Variation.</title>
        <authorList>
            <person name="Kaur P."/>
            <person name="Appels R."/>
            <person name="Bayer P.E."/>
            <person name="Keeble-Gagnere G."/>
            <person name="Wang J."/>
            <person name="Hirakawa H."/>
            <person name="Shirasawa K."/>
            <person name="Vercoe P."/>
            <person name="Stefanova K."/>
            <person name="Durmic Z."/>
            <person name="Nichols P."/>
            <person name="Revell C."/>
            <person name="Isobe S.N."/>
            <person name="Edwards D."/>
            <person name="Erskine W."/>
        </authorList>
    </citation>
    <scope>NUCLEOTIDE SEQUENCE [LARGE SCALE GENOMIC DNA]</scope>
    <source>
        <strain evidence="3">cv. Daliak</strain>
    </source>
</reference>
<evidence type="ECO:0000259" key="1">
    <source>
        <dbReference type="PROSITE" id="PS50181"/>
    </source>
</evidence>
<dbReference type="InterPro" id="IPR053781">
    <property type="entry name" value="F-box_AtFBL13-like"/>
</dbReference>
<dbReference type="EMBL" id="DF974712">
    <property type="protein sequence ID" value="GAU50207.1"/>
    <property type="molecule type" value="Genomic_DNA"/>
</dbReference>
<feature type="domain" description="F-box" evidence="1">
    <location>
        <begin position="1"/>
        <end position="57"/>
    </location>
</feature>
<dbReference type="CDD" id="cd22160">
    <property type="entry name" value="F-box_AtFBL13-like"/>
    <property type="match status" value="1"/>
</dbReference>
<dbReference type="Pfam" id="PF00646">
    <property type="entry name" value="F-box"/>
    <property type="match status" value="1"/>
</dbReference>
<proteinExistence type="predicted"/>
<dbReference type="InterPro" id="IPR001810">
    <property type="entry name" value="F-box_dom"/>
</dbReference>
<dbReference type="PANTHER" id="PTHR32212:SF269">
    <property type="entry name" value="F-BOX_RNI_FBD-LIKE DOMAIN PROTEIN"/>
    <property type="match status" value="1"/>
</dbReference>
<dbReference type="InterPro" id="IPR036047">
    <property type="entry name" value="F-box-like_dom_sf"/>
</dbReference>
<dbReference type="AlphaFoldDB" id="A0A2Z6PTM1"/>
<dbReference type="OrthoDB" id="1848700at2759"/>